<accession>A0AA94HVD5</accession>
<dbReference type="GO" id="GO:0008168">
    <property type="term" value="F:methyltransferase activity"/>
    <property type="evidence" value="ECO:0007669"/>
    <property type="project" value="UniProtKB-KW"/>
</dbReference>
<evidence type="ECO:0000313" key="1">
    <source>
        <dbReference type="EMBL" id="SFW74402.1"/>
    </source>
</evidence>
<dbReference type="Proteomes" id="UP000182680">
    <property type="component" value="Unassembled WGS sequence"/>
</dbReference>
<reference evidence="2" key="1">
    <citation type="submission" date="2016-11" db="EMBL/GenBank/DDBJ databases">
        <authorList>
            <person name="Jaros S."/>
            <person name="Januszkiewicz K."/>
            <person name="Wedrychowicz H."/>
        </authorList>
    </citation>
    <scope>NUCLEOTIDE SEQUENCE [LARGE SCALE GENOMIC DNA]</scope>
    <source>
        <strain evidence="2">DSM 7057</strain>
    </source>
</reference>
<organism evidence="1 2">
    <name type="scientific">Desulfovibrio desulfuricans</name>
    <dbReference type="NCBI Taxonomy" id="876"/>
    <lineage>
        <taxon>Bacteria</taxon>
        <taxon>Pseudomonadati</taxon>
        <taxon>Thermodesulfobacteriota</taxon>
        <taxon>Desulfovibrionia</taxon>
        <taxon>Desulfovibrionales</taxon>
        <taxon>Desulfovibrionaceae</taxon>
        <taxon>Desulfovibrio</taxon>
    </lineage>
</organism>
<keyword evidence="1" id="KW-0808">Transferase</keyword>
<protein>
    <submittedName>
        <fullName evidence="1">Methyltransferase domain-containing protein</fullName>
    </submittedName>
</protein>
<keyword evidence="1" id="KW-0489">Methyltransferase</keyword>
<gene>
    <name evidence="1" type="ORF">SAMN02910291_02870</name>
</gene>
<proteinExistence type="predicted"/>
<dbReference type="AlphaFoldDB" id="A0AA94HVD5"/>
<dbReference type="RefSeq" id="WP_143142718.1">
    <property type="nucleotide sequence ID" value="NZ_FPIW01000102.1"/>
</dbReference>
<dbReference type="EMBL" id="FPIW01000102">
    <property type="protein sequence ID" value="SFW74402.1"/>
    <property type="molecule type" value="Genomic_DNA"/>
</dbReference>
<sequence length="295" mass="34109">MKLNVVEKIRAARHEVREINQTTKKTENHVTKLENHVTKFEKILAFERFYKIKQLLHVMQLVGKPLVRIGKMSDGGYVMIDDFTSQKVAYSFGISDDVSWDKDMASRGYDVFMYDHTIVRLPEENIKFHWKKIGISQFDNSENCNSLKFIINENGHANQEKMILKMDVEGAEWASLSTVPSDIMNKFSQIVLEMHFGDPTGQQGFEHWVDSYYHIIKMLKNINQTHQLIHVHGNNYGHVITAGGLDVPISLEVLYANKAEYEFSDIEKIYPTKIDQPNNPLCPDIFLGTWNVDEL</sequence>
<dbReference type="InterPro" id="IPR026913">
    <property type="entry name" value="METTL24"/>
</dbReference>
<name>A0AA94HVD5_DESDE</name>
<dbReference type="GO" id="GO:0032259">
    <property type="term" value="P:methylation"/>
    <property type="evidence" value="ECO:0007669"/>
    <property type="project" value="UniProtKB-KW"/>
</dbReference>
<evidence type="ECO:0000313" key="2">
    <source>
        <dbReference type="Proteomes" id="UP000182680"/>
    </source>
</evidence>
<dbReference type="PANTHER" id="PTHR32026:SF10">
    <property type="entry name" value="METHYLTRANSFERASE-LIKE PROTEIN 24-RELATED"/>
    <property type="match status" value="1"/>
</dbReference>
<dbReference type="PANTHER" id="PTHR32026">
    <property type="entry name" value="METHYLTRANSFERASE-LIKE PROTEIN 24"/>
    <property type="match status" value="1"/>
</dbReference>
<comment type="caution">
    <text evidence="1">The sequence shown here is derived from an EMBL/GenBank/DDBJ whole genome shotgun (WGS) entry which is preliminary data.</text>
</comment>